<feature type="transmembrane region" description="Helical" evidence="1">
    <location>
        <begin position="397"/>
        <end position="416"/>
    </location>
</feature>
<dbReference type="PANTHER" id="PTHR35313:SF1">
    <property type="entry name" value="NO EXINE FORMATION 1"/>
    <property type="match status" value="1"/>
</dbReference>
<dbReference type="EMBL" id="UYJE01009442">
    <property type="protein sequence ID" value="VDI73519.1"/>
    <property type="molecule type" value="Genomic_DNA"/>
</dbReference>
<comment type="caution">
    <text evidence="2">The sequence shown here is derived from an EMBL/GenBank/DDBJ whole genome shotgun (WGS) entry which is preliminary data.</text>
</comment>
<evidence type="ECO:0000256" key="1">
    <source>
        <dbReference type="SAM" id="Phobius"/>
    </source>
</evidence>
<feature type="transmembrane region" description="Helical" evidence="1">
    <location>
        <begin position="676"/>
        <end position="699"/>
    </location>
</feature>
<proteinExistence type="predicted"/>
<accession>A0A8B6H446</accession>
<feature type="transmembrane region" description="Helical" evidence="1">
    <location>
        <begin position="160"/>
        <end position="185"/>
    </location>
</feature>
<keyword evidence="3" id="KW-1185">Reference proteome</keyword>
<feature type="transmembrane region" description="Helical" evidence="1">
    <location>
        <begin position="745"/>
        <end position="764"/>
    </location>
</feature>
<feature type="transmembrane region" description="Helical" evidence="1">
    <location>
        <begin position="506"/>
        <end position="524"/>
    </location>
</feature>
<feature type="transmembrane region" description="Helical" evidence="1">
    <location>
        <begin position="129"/>
        <end position="148"/>
    </location>
</feature>
<dbReference type="Proteomes" id="UP000596742">
    <property type="component" value="Unassembled WGS sequence"/>
</dbReference>
<feature type="transmembrane region" description="Helical" evidence="1">
    <location>
        <begin position="357"/>
        <end position="377"/>
    </location>
</feature>
<keyword evidence="1" id="KW-0472">Membrane</keyword>
<organism evidence="2 3">
    <name type="scientific">Mytilus galloprovincialis</name>
    <name type="common">Mediterranean mussel</name>
    <dbReference type="NCBI Taxonomy" id="29158"/>
    <lineage>
        <taxon>Eukaryota</taxon>
        <taxon>Metazoa</taxon>
        <taxon>Spiralia</taxon>
        <taxon>Lophotrochozoa</taxon>
        <taxon>Mollusca</taxon>
        <taxon>Bivalvia</taxon>
        <taxon>Autobranchia</taxon>
        <taxon>Pteriomorphia</taxon>
        <taxon>Mytilida</taxon>
        <taxon>Mytiloidea</taxon>
        <taxon>Mytilidae</taxon>
        <taxon>Mytilinae</taxon>
        <taxon>Mytilus</taxon>
    </lineage>
</organism>
<feature type="transmembrane region" description="Helical" evidence="1">
    <location>
        <begin position="620"/>
        <end position="641"/>
    </location>
</feature>
<protein>
    <submittedName>
        <fullName evidence="2">Uncharacterized protein</fullName>
    </submittedName>
</protein>
<dbReference type="OrthoDB" id="10046650at2759"/>
<feature type="transmembrane region" description="Helical" evidence="1">
    <location>
        <begin position="101"/>
        <end position="123"/>
    </location>
</feature>
<feature type="transmembrane region" description="Helical" evidence="1">
    <location>
        <begin position="711"/>
        <end position="733"/>
    </location>
</feature>
<feature type="transmembrane region" description="Helical" evidence="1">
    <location>
        <begin position="327"/>
        <end position="345"/>
    </location>
</feature>
<sequence length="955" mass="107173">MEADLHQRPSQTLSDDIDTDVPLGEEAYEAEIENNGDILEPPKVLVDPGPFLYNRRVCVVALPVFLLMLSMVGETLVLLICFGLAVLLCVDNKGLHQRSMVVFMSIFVPSHILIIYSFFPLIWVSVLNLILLVLVNAFILMTGAWIILQFKVFRMNEYDVCVFFEETLFAVYPAISAGLLCWAASTVVPIQHIPFLLAFIGFVFLQLFMAPTTSSFRKPKSEEDSCNILKVASLTAISVIYCTLPTILQIVIHVVHRSQMFHISFVTEVIFLSMTQIFLLTLMSIRPLVEALGHDHSLVVKLRWLSGASATILCYPVLMHLGISSHFLPWLPAAIGTYSVFGAVLSYKKTKRISDGVLAVAIIFSVLWGSLLPWKLAYPFMENVNTFKLIFGLPLPAVYVMMLTNAVLCLLIGYVGSHGRQEMFSVLVCIQTVVFVCCETVLYDAGLYRWQLFIITCVIAAYTFQRLHLSKKLPLRLSCFCMSLYLSKATIVLIEHFVFHPNKVPVYSYVTILFLVFMIIRIFVTEFDTNAHSFTGHLGLLCVSVILNANPLIYVLSSYIFMTESAASDIAGLCSMVCGVLIIIAQSIHVPEDLRVRYTGVLGIFLGLVFIVFRPDLTPTLYSVFQWIEVFSVISFVIVMVTDSVTQFLQIMLCSAVLGLCPGFRAAIMLYPEDNIPVSGVLLFMLSSCIITCIILCFIKAQHLKHTFEKRFIKMSTMLAVVSMVAVISDIATRENHQMFLTLPSLKLILCANLVISICLKLLALRQIGELLPLTEPKDDKEVPYLPTIGNIATFISFVMICLMAPTSSFYHDVWCCGASIVLVCLQKDMRIFSSLREDNQTTATKITSLAILVTATLYRSDIWNYNSSWMFARGVTEIILVLFSIPNCYILWGLLYDNVLVLNEQVVIFTLPLNFPLILYSSSYTGWALAVAGIVSSIWMMFAKFALQPYHDDY</sequence>
<dbReference type="AlphaFoldDB" id="A0A8B6H446"/>
<feature type="transmembrane region" description="Helical" evidence="1">
    <location>
        <begin position="448"/>
        <end position="465"/>
    </location>
</feature>
<feature type="transmembrane region" description="Helical" evidence="1">
    <location>
        <begin position="231"/>
        <end position="255"/>
    </location>
</feature>
<dbReference type="PANTHER" id="PTHR35313">
    <property type="entry name" value="NO EXINE FORMATION 1"/>
    <property type="match status" value="1"/>
</dbReference>
<feature type="transmembrane region" description="Helical" evidence="1">
    <location>
        <begin position="566"/>
        <end position="584"/>
    </location>
</feature>
<feature type="transmembrane region" description="Helical" evidence="1">
    <location>
        <begin position="927"/>
        <end position="948"/>
    </location>
</feature>
<feature type="transmembrane region" description="Helical" evidence="1">
    <location>
        <begin position="191"/>
        <end position="210"/>
    </location>
</feature>
<feature type="transmembrane region" description="Helical" evidence="1">
    <location>
        <begin position="872"/>
        <end position="893"/>
    </location>
</feature>
<feature type="transmembrane region" description="Helical" evidence="1">
    <location>
        <begin position="536"/>
        <end position="560"/>
    </location>
</feature>
<reference evidence="2" key="1">
    <citation type="submission" date="2018-11" db="EMBL/GenBank/DDBJ databases">
        <authorList>
            <person name="Alioto T."/>
            <person name="Alioto T."/>
        </authorList>
    </citation>
    <scope>NUCLEOTIDE SEQUENCE</scope>
</reference>
<evidence type="ECO:0000313" key="3">
    <source>
        <dbReference type="Proteomes" id="UP000596742"/>
    </source>
</evidence>
<gene>
    <name evidence="2" type="ORF">MGAL_10B037186</name>
</gene>
<feature type="transmembrane region" description="Helical" evidence="1">
    <location>
        <begin position="423"/>
        <end position="442"/>
    </location>
</feature>
<evidence type="ECO:0000313" key="2">
    <source>
        <dbReference type="EMBL" id="VDI73519.1"/>
    </source>
</evidence>
<feature type="transmembrane region" description="Helical" evidence="1">
    <location>
        <begin position="60"/>
        <end position="89"/>
    </location>
</feature>
<name>A0A8B6H446_MYTGA</name>
<feature type="transmembrane region" description="Helical" evidence="1">
    <location>
        <begin position="261"/>
        <end position="282"/>
    </location>
</feature>
<feature type="transmembrane region" description="Helical" evidence="1">
    <location>
        <begin position="596"/>
        <end position="614"/>
    </location>
</feature>
<keyword evidence="1" id="KW-1133">Transmembrane helix</keyword>
<feature type="transmembrane region" description="Helical" evidence="1">
    <location>
        <begin position="785"/>
        <end position="804"/>
    </location>
</feature>
<feature type="transmembrane region" description="Helical" evidence="1">
    <location>
        <begin position="477"/>
        <end position="494"/>
    </location>
</feature>
<feature type="transmembrane region" description="Helical" evidence="1">
    <location>
        <begin position="648"/>
        <end position="670"/>
    </location>
</feature>
<keyword evidence="1" id="KW-0812">Transmembrane</keyword>